<reference evidence="13" key="1">
    <citation type="submission" date="2019-04" db="EMBL/GenBank/DDBJ databases">
        <title>Evolution of Biomass-Degrading Anaerobic Consortia Revealed by Metagenomics.</title>
        <authorList>
            <person name="Peng X."/>
        </authorList>
    </citation>
    <scope>NUCLEOTIDE SEQUENCE</scope>
    <source>
        <strain evidence="13">SIG66</strain>
    </source>
</reference>
<dbReference type="EC" id="2.1.1.193" evidence="10"/>
<evidence type="ECO:0000256" key="2">
    <source>
        <dbReference type="ARBA" id="ARBA00005528"/>
    </source>
</evidence>
<evidence type="ECO:0000259" key="11">
    <source>
        <dbReference type="Pfam" id="PF04452"/>
    </source>
</evidence>
<evidence type="ECO:0000256" key="4">
    <source>
        <dbReference type="ARBA" id="ARBA00022552"/>
    </source>
</evidence>
<dbReference type="GO" id="GO:0070042">
    <property type="term" value="F:rRNA (uridine-N3-)-methyltransferase activity"/>
    <property type="evidence" value="ECO:0007669"/>
    <property type="project" value="TreeGrafter"/>
</dbReference>
<evidence type="ECO:0000256" key="9">
    <source>
        <dbReference type="ARBA" id="ARBA00047944"/>
    </source>
</evidence>
<evidence type="ECO:0000259" key="12">
    <source>
        <dbReference type="Pfam" id="PF20260"/>
    </source>
</evidence>
<dbReference type="InterPro" id="IPR046887">
    <property type="entry name" value="RsmE_PUA-like"/>
</dbReference>
<protein>
    <recommendedName>
        <fullName evidence="10">Ribosomal RNA small subunit methyltransferase E</fullName>
        <ecNumber evidence="10">2.1.1.193</ecNumber>
    </recommendedName>
</protein>
<dbReference type="GO" id="GO:0005737">
    <property type="term" value="C:cytoplasm"/>
    <property type="evidence" value="ECO:0007669"/>
    <property type="project" value="UniProtKB-SubCell"/>
</dbReference>
<dbReference type="AlphaFoldDB" id="A0A928DP53"/>
<dbReference type="PANTHER" id="PTHR30027">
    <property type="entry name" value="RIBOSOMAL RNA SMALL SUBUNIT METHYLTRANSFERASE E"/>
    <property type="match status" value="1"/>
</dbReference>
<evidence type="ECO:0000256" key="8">
    <source>
        <dbReference type="ARBA" id="ARBA00025699"/>
    </source>
</evidence>
<dbReference type="PIRSF" id="PIRSF015601">
    <property type="entry name" value="MTase_slr0722"/>
    <property type="match status" value="1"/>
</dbReference>
<dbReference type="InterPro" id="IPR029026">
    <property type="entry name" value="tRNA_m1G_MTases_N"/>
</dbReference>
<dbReference type="InterPro" id="IPR046886">
    <property type="entry name" value="RsmE_MTase_dom"/>
</dbReference>
<dbReference type="Pfam" id="PF20260">
    <property type="entry name" value="PUA_4"/>
    <property type="match status" value="1"/>
</dbReference>
<dbReference type="PANTHER" id="PTHR30027:SF3">
    <property type="entry name" value="16S RRNA (URACIL(1498)-N(3))-METHYLTRANSFERASE"/>
    <property type="match status" value="1"/>
</dbReference>
<evidence type="ECO:0000256" key="6">
    <source>
        <dbReference type="ARBA" id="ARBA00022679"/>
    </source>
</evidence>
<dbReference type="CDD" id="cd18084">
    <property type="entry name" value="RsmE-like"/>
    <property type="match status" value="1"/>
</dbReference>
<dbReference type="InterPro" id="IPR015947">
    <property type="entry name" value="PUA-like_sf"/>
</dbReference>
<dbReference type="GO" id="GO:0070475">
    <property type="term" value="P:rRNA base methylation"/>
    <property type="evidence" value="ECO:0007669"/>
    <property type="project" value="TreeGrafter"/>
</dbReference>
<evidence type="ECO:0000256" key="5">
    <source>
        <dbReference type="ARBA" id="ARBA00022603"/>
    </source>
</evidence>
<dbReference type="EMBL" id="SUVG01000002">
    <property type="protein sequence ID" value="MBE6420841.1"/>
    <property type="molecule type" value="Genomic_DNA"/>
</dbReference>
<keyword evidence="4 10" id="KW-0698">rRNA processing</keyword>
<name>A0A928DP53_9BACT</name>
<dbReference type="NCBIfam" id="TIGR00046">
    <property type="entry name" value="RsmE family RNA methyltransferase"/>
    <property type="match status" value="1"/>
</dbReference>
<evidence type="ECO:0000256" key="10">
    <source>
        <dbReference type="PIRNR" id="PIRNR015601"/>
    </source>
</evidence>
<sequence length="231" mass="26059">MPQYLADIKETEFFLMDEEAHHATSVARRKEGDEIRVFDGKGRQYMGRIDRVQKKFVRGTLLAPCEVRRVPLSLELCFAPNSRVGLEEVLDKGTQLGVSFFRPIITERSEYDVLKKWDGKNDRWHQIMISACKQCNTPFVPQILPPAKFTQVLAEQKPSLITYEAEQTHTLAWGMEQLGNPQAVRVFVGPAGGWTEEEISLAAEYRILPVTLGVNILRAETACIAAAAKLL</sequence>
<comment type="function">
    <text evidence="8 10">Specifically methylates the N3 position of the uracil ring of uridine 1498 (m3U1498) in 16S rRNA. Acts on the fully assembled 30S ribosomal subunit.</text>
</comment>
<proteinExistence type="inferred from homology"/>
<accession>A0A928DP53</accession>
<comment type="catalytic activity">
    <reaction evidence="9 10">
        <text>uridine(1498) in 16S rRNA + S-adenosyl-L-methionine = N(3)-methyluridine(1498) in 16S rRNA + S-adenosyl-L-homocysteine + H(+)</text>
        <dbReference type="Rhea" id="RHEA:42920"/>
        <dbReference type="Rhea" id="RHEA-COMP:10283"/>
        <dbReference type="Rhea" id="RHEA-COMP:10284"/>
        <dbReference type="ChEBI" id="CHEBI:15378"/>
        <dbReference type="ChEBI" id="CHEBI:57856"/>
        <dbReference type="ChEBI" id="CHEBI:59789"/>
        <dbReference type="ChEBI" id="CHEBI:65315"/>
        <dbReference type="ChEBI" id="CHEBI:74502"/>
        <dbReference type="EC" id="2.1.1.193"/>
    </reaction>
</comment>
<evidence type="ECO:0000313" key="14">
    <source>
        <dbReference type="Proteomes" id="UP000725649"/>
    </source>
</evidence>
<dbReference type="Pfam" id="PF04452">
    <property type="entry name" value="Methyltrans_RNA"/>
    <property type="match status" value="1"/>
</dbReference>
<keyword evidence="3 10" id="KW-0963">Cytoplasm</keyword>
<keyword evidence="6 10" id="KW-0808">Transferase</keyword>
<organism evidence="13 14">
    <name type="scientific">Candidatus Avelusimicrobium gallicola</name>
    <dbReference type="NCBI Taxonomy" id="2562704"/>
    <lineage>
        <taxon>Bacteria</taxon>
        <taxon>Pseudomonadati</taxon>
        <taxon>Elusimicrobiota</taxon>
        <taxon>Elusimicrobia</taxon>
        <taxon>Elusimicrobiales</taxon>
        <taxon>Elusimicrobiaceae</taxon>
        <taxon>Candidatus Avelusimicrobium</taxon>
    </lineage>
</organism>
<dbReference type="Proteomes" id="UP000725649">
    <property type="component" value="Unassembled WGS sequence"/>
</dbReference>
<comment type="similarity">
    <text evidence="2 10">Belongs to the RNA methyltransferase RsmE family.</text>
</comment>
<comment type="subcellular location">
    <subcellularLocation>
        <location evidence="1 10">Cytoplasm</location>
    </subcellularLocation>
</comment>
<comment type="caution">
    <text evidence="13">The sequence shown here is derived from an EMBL/GenBank/DDBJ whole genome shotgun (WGS) entry which is preliminary data.</text>
</comment>
<evidence type="ECO:0000256" key="3">
    <source>
        <dbReference type="ARBA" id="ARBA00022490"/>
    </source>
</evidence>
<feature type="domain" description="Ribosomal RNA small subunit methyltransferase E PUA-like" evidence="12">
    <location>
        <begin position="17"/>
        <end position="60"/>
    </location>
</feature>
<keyword evidence="5 10" id="KW-0489">Methyltransferase</keyword>
<dbReference type="SUPFAM" id="SSF88697">
    <property type="entry name" value="PUA domain-like"/>
    <property type="match status" value="1"/>
</dbReference>
<dbReference type="SUPFAM" id="SSF75217">
    <property type="entry name" value="alpha/beta knot"/>
    <property type="match status" value="1"/>
</dbReference>
<evidence type="ECO:0000256" key="1">
    <source>
        <dbReference type="ARBA" id="ARBA00004496"/>
    </source>
</evidence>
<gene>
    <name evidence="13" type="ORF">E7027_01665</name>
</gene>
<evidence type="ECO:0000256" key="7">
    <source>
        <dbReference type="ARBA" id="ARBA00022691"/>
    </source>
</evidence>
<keyword evidence="7 10" id="KW-0949">S-adenosyl-L-methionine</keyword>
<dbReference type="Gene3D" id="3.40.1280.10">
    <property type="match status" value="1"/>
</dbReference>
<evidence type="ECO:0000313" key="13">
    <source>
        <dbReference type="EMBL" id="MBE6420841.1"/>
    </source>
</evidence>
<dbReference type="InterPro" id="IPR029028">
    <property type="entry name" value="Alpha/beta_knot_MTases"/>
</dbReference>
<dbReference type="InterPro" id="IPR006700">
    <property type="entry name" value="RsmE"/>
</dbReference>
<feature type="domain" description="Ribosomal RNA small subunit methyltransferase E methyltransferase" evidence="11">
    <location>
        <begin position="71"/>
        <end position="229"/>
    </location>
</feature>